<evidence type="ECO:0000313" key="8">
    <source>
        <dbReference type="Proteomes" id="UP001201262"/>
    </source>
</evidence>
<dbReference type="InterPro" id="IPR002182">
    <property type="entry name" value="NB-ARC"/>
</dbReference>
<dbReference type="PANTHER" id="PTHR46082">
    <property type="entry name" value="ATP/GTP-BINDING PROTEIN-RELATED"/>
    <property type="match status" value="1"/>
</dbReference>
<dbReference type="NCBIfam" id="NF040586">
    <property type="entry name" value="FxSxx_TPR"/>
    <property type="match status" value="1"/>
</dbReference>
<dbReference type="Proteomes" id="UP001201262">
    <property type="component" value="Unassembled WGS sequence"/>
</dbReference>
<keyword evidence="8" id="KW-1185">Reference proteome</keyword>
<dbReference type="GO" id="GO:0008270">
    <property type="term" value="F:zinc ion binding"/>
    <property type="evidence" value="ECO:0007669"/>
    <property type="project" value="UniProtKB-KW"/>
</dbReference>
<dbReference type="Pfam" id="PF00096">
    <property type="entry name" value="zf-C2H2"/>
    <property type="match status" value="2"/>
</dbReference>
<feature type="domain" description="C2H2-type" evidence="6">
    <location>
        <begin position="21"/>
        <end position="48"/>
    </location>
</feature>
<dbReference type="PROSITE" id="PS00028">
    <property type="entry name" value="ZINC_FINGER_C2H2_1"/>
    <property type="match status" value="2"/>
</dbReference>
<comment type="caution">
    <text evidence="7">The sequence shown here is derived from an EMBL/GenBank/DDBJ whole genome shotgun (WGS) entry which is preliminary data.</text>
</comment>
<dbReference type="GO" id="GO:0043531">
    <property type="term" value="F:ADP binding"/>
    <property type="evidence" value="ECO:0007669"/>
    <property type="project" value="InterPro"/>
</dbReference>
<dbReference type="AlphaFoldDB" id="A0AAD4KHX5"/>
<dbReference type="Gene3D" id="3.30.160.60">
    <property type="entry name" value="Classic Zinc Finger"/>
    <property type="match status" value="2"/>
</dbReference>
<dbReference type="InterPro" id="IPR013087">
    <property type="entry name" value="Znf_C2H2_type"/>
</dbReference>
<dbReference type="Gene3D" id="3.40.50.300">
    <property type="entry name" value="P-loop containing nucleotide triphosphate hydrolases"/>
    <property type="match status" value="1"/>
</dbReference>
<dbReference type="Pfam" id="PF13374">
    <property type="entry name" value="TPR_10"/>
    <property type="match status" value="3"/>
</dbReference>
<organism evidence="7 8">
    <name type="scientific">Talaromyces proteolyticus</name>
    <dbReference type="NCBI Taxonomy" id="1131652"/>
    <lineage>
        <taxon>Eukaryota</taxon>
        <taxon>Fungi</taxon>
        <taxon>Dikarya</taxon>
        <taxon>Ascomycota</taxon>
        <taxon>Pezizomycotina</taxon>
        <taxon>Eurotiomycetes</taxon>
        <taxon>Eurotiomycetidae</taxon>
        <taxon>Eurotiales</taxon>
        <taxon>Trichocomaceae</taxon>
        <taxon>Talaromyces</taxon>
        <taxon>Talaromyces sect. Bacilispori</taxon>
    </lineage>
</organism>
<dbReference type="SMART" id="SM00355">
    <property type="entry name" value="ZnF_C2H2"/>
    <property type="match status" value="3"/>
</dbReference>
<feature type="domain" description="C2H2-type" evidence="6">
    <location>
        <begin position="47"/>
        <end position="70"/>
    </location>
</feature>
<gene>
    <name evidence="7" type="ORF">BGW36DRAFT_53950</name>
</gene>
<protein>
    <recommendedName>
        <fullName evidence="6">C2H2-type domain-containing protein</fullName>
    </recommendedName>
</protein>
<keyword evidence="1" id="KW-0479">Metal-binding</keyword>
<dbReference type="Pfam" id="PF00931">
    <property type="entry name" value="NB-ARC"/>
    <property type="match status" value="1"/>
</dbReference>
<keyword evidence="3" id="KW-0862">Zinc</keyword>
<sequence length="891" mass="101304">MAEGSVPNQETVVKTDPVPIFRCDICQATYARPGDLNRHLKKHTRPYECDECGSRFGLRSDLDRHRRALHRSIVTNRTYSCSMLGCTRSYIRKDHLIRHMKSHRKETTHDKLLDEGHDHAPHESATSSNTHSDSSGLLWAVPFPRNPSFVGHQEILDKLHHCLETNDVHRFALSGLGGIGKTQIALEFAHQIKDRRSVFWVPTFNVDALQQAYTMIAHELQIPDSEKEEHDIKRLVQYRLSQEASGPWLLILDNADDMDMWFGNDGQRRDSQTLIDYMPKSSKGTILLTTRNMKVAVKFAGTHIFPVKAMDDTSATQLLDRSLINTLEEINILEDENRKEQIIQQLGSLPLALVQAAAYINENDIRLSEYLSLLNDKEAVIELLSEDFEDERRYRGTKNAVATTWLVSFDQIRDLSPLAVDYMAFISCIDPDAIPISLLPPVGSRKKELDTIGILTAYSFVERNSHGDHLSVHRLVQLAMQNWLRNQKLLAFWIPKVISRLNEIMTIDEYGSFESWRRYFPHARHVIVLAGLRQSAEINIQFLEKYGLFLLADEDFKEAERTFEVLIQEANIQLGPDHHITLDSISNLASAYRGQGRLAEALALDIKVINTMKTVLGMEHPSTLNAMSNLVSIYQNQGRFAEAEVLEVEALETSQKIFGSDHRFTLTKMSNLAVIWKKQGKLTDAEKLEMQALKTRQKVLGLMHPSTMTSMNNLATIYQEQGLLAEAEELQSQVVERAESTLGHQHSLTLMSMSDLAFIYQEQGRFDEAEHLAMRVLQARKITLGSEHPSLLVNMDNLAFIYKKMGRFEEAGKLVEEILETSRKVLGPDHPYTSASSGNLALIYRSLGRLKEAEALTYEIDSYTKTPRDAAWIRLEGAMVVEDKIQNELFA</sequence>
<dbReference type="EMBL" id="JAJTJA010000012">
    <property type="protein sequence ID" value="KAH8691519.1"/>
    <property type="molecule type" value="Genomic_DNA"/>
</dbReference>
<evidence type="ECO:0000256" key="1">
    <source>
        <dbReference type="ARBA" id="ARBA00022723"/>
    </source>
</evidence>
<accession>A0AAD4KHX5</accession>
<evidence type="ECO:0000256" key="3">
    <source>
        <dbReference type="ARBA" id="ARBA00022833"/>
    </source>
</evidence>
<dbReference type="InterPro" id="IPR027417">
    <property type="entry name" value="P-loop_NTPase"/>
</dbReference>
<dbReference type="PROSITE" id="PS50157">
    <property type="entry name" value="ZINC_FINGER_C2H2_2"/>
    <property type="match status" value="3"/>
</dbReference>
<dbReference type="InterPro" id="IPR053137">
    <property type="entry name" value="NLR-like"/>
</dbReference>
<dbReference type="GeneID" id="70252691"/>
<keyword evidence="2 4" id="KW-0863">Zinc-finger</keyword>
<dbReference type="SUPFAM" id="SSF52540">
    <property type="entry name" value="P-loop containing nucleoside triphosphate hydrolases"/>
    <property type="match status" value="1"/>
</dbReference>
<dbReference type="FunFam" id="3.30.160.60:FF:000446">
    <property type="entry name" value="Zinc finger protein"/>
    <property type="match status" value="1"/>
</dbReference>
<name>A0AAD4KHX5_9EURO</name>
<evidence type="ECO:0000256" key="4">
    <source>
        <dbReference type="PROSITE-ProRule" id="PRU00042"/>
    </source>
</evidence>
<dbReference type="SUPFAM" id="SSF48452">
    <property type="entry name" value="TPR-like"/>
    <property type="match status" value="3"/>
</dbReference>
<dbReference type="PANTHER" id="PTHR46082:SF6">
    <property type="entry name" value="AAA+ ATPASE DOMAIN-CONTAINING PROTEIN-RELATED"/>
    <property type="match status" value="1"/>
</dbReference>
<evidence type="ECO:0000259" key="6">
    <source>
        <dbReference type="PROSITE" id="PS50157"/>
    </source>
</evidence>
<dbReference type="PRINTS" id="PR00381">
    <property type="entry name" value="KINESINLIGHT"/>
</dbReference>
<dbReference type="Gene3D" id="1.25.40.10">
    <property type="entry name" value="Tetratricopeptide repeat domain"/>
    <property type="match status" value="2"/>
</dbReference>
<dbReference type="Pfam" id="PF13424">
    <property type="entry name" value="TPR_12"/>
    <property type="match status" value="2"/>
</dbReference>
<feature type="region of interest" description="Disordered" evidence="5">
    <location>
        <begin position="114"/>
        <end position="133"/>
    </location>
</feature>
<dbReference type="InterPro" id="IPR036236">
    <property type="entry name" value="Znf_C2H2_sf"/>
</dbReference>
<dbReference type="RefSeq" id="XP_046067611.1">
    <property type="nucleotide sequence ID" value="XM_046222404.1"/>
</dbReference>
<proteinExistence type="predicted"/>
<feature type="domain" description="C2H2-type" evidence="6">
    <location>
        <begin position="79"/>
        <end position="108"/>
    </location>
</feature>
<dbReference type="InterPro" id="IPR011990">
    <property type="entry name" value="TPR-like_helical_dom_sf"/>
</dbReference>
<feature type="compositionally biased region" description="Low complexity" evidence="5">
    <location>
        <begin position="124"/>
        <end position="133"/>
    </location>
</feature>
<evidence type="ECO:0000313" key="7">
    <source>
        <dbReference type="EMBL" id="KAH8691519.1"/>
    </source>
</evidence>
<dbReference type="SUPFAM" id="SSF57667">
    <property type="entry name" value="beta-beta-alpha zinc fingers"/>
    <property type="match status" value="2"/>
</dbReference>
<evidence type="ECO:0000256" key="5">
    <source>
        <dbReference type="SAM" id="MobiDB-lite"/>
    </source>
</evidence>
<evidence type="ECO:0000256" key="2">
    <source>
        <dbReference type="ARBA" id="ARBA00022771"/>
    </source>
</evidence>
<reference evidence="7" key="1">
    <citation type="submission" date="2021-12" db="EMBL/GenBank/DDBJ databases">
        <title>Convergent genome expansion in fungi linked to evolution of root-endophyte symbiosis.</title>
        <authorList>
            <consortium name="DOE Joint Genome Institute"/>
            <person name="Ke Y.-H."/>
            <person name="Bonito G."/>
            <person name="Liao H.-L."/>
            <person name="Looney B."/>
            <person name="Rojas-Flechas A."/>
            <person name="Nash J."/>
            <person name="Hameed K."/>
            <person name="Schadt C."/>
            <person name="Martin F."/>
            <person name="Crous P.W."/>
            <person name="Miettinen O."/>
            <person name="Magnuson J.K."/>
            <person name="Labbe J."/>
            <person name="Jacobson D."/>
            <person name="Doktycz M.J."/>
            <person name="Veneault-Fourrey C."/>
            <person name="Kuo A."/>
            <person name="Mondo S."/>
            <person name="Calhoun S."/>
            <person name="Riley R."/>
            <person name="Ohm R."/>
            <person name="LaButti K."/>
            <person name="Andreopoulos B."/>
            <person name="Pangilinan J."/>
            <person name="Nolan M."/>
            <person name="Tritt A."/>
            <person name="Clum A."/>
            <person name="Lipzen A."/>
            <person name="Daum C."/>
            <person name="Barry K."/>
            <person name="Grigoriev I.V."/>
            <person name="Vilgalys R."/>
        </authorList>
    </citation>
    <scope>NUCLEOTIDE SEQUENCE</scope>
    <source>
        <strain evidence="7">PMI_201</strain>
    </source>
</reference>